<evidence type="ECO:0000259" key="3">
    <source>
        <dbReference type="PROSITE" id="PS51061"/>
    </source>
</evidence>
<evidence type="ECO:0000313" key="5">
    <source>
        <dbReference type="Proteomes" id="UP001153709"/>
    </source>
</evidence>
<dbReference type="PANTHER" id="PTHR13498:SF3">
    <property type="entry name" value="SPERM-ASSOCIATED ANTIGEN 7"/>
    <property type="match status" value="1"/>
</dbReference>
<dbReference type="InterPro" id="IPR001374">
    <property type="entry name" value="R3H_dom"/>
</dbReference>
<evidence type="ECO:0000313" key="4">
    <source>
        <dbReference type="EMBL" id="CAG9838957.1"/>
    </source>
</evidence>
<feature type="coiled-coil region" evidence="1">
    <location>
        <begin position="59"/>
        <end position="88"/>
    </location>
</feature>
<dbReference type="AlphaFoldDB" id="A0A9N9TA50"/>
<evidence type="ECO:0000256" key="1">
    <source>
        <dbReference type="SAM" id="Coils"/>
    </source>
</evidence>
<dbReference type="EMBL" id="OU898283">
    <property type="protein sequence ID" value="CAG9838957.1"/>
    <property type="molecule type" value="Genomic_DNA"/>
</dbReference>
<dbReference type="OrthoDB" id="5979509at2759"/>
<dbReference type="Proteomes" id="UP001153709">
    <property type="component" value="Chromosome 8"/>
</dbReference>
<keyword evidence="5" id="KW-1185">Reference proteome</keyword>
<feature type="domain" description="R3H" evidence="3">
    <location>
        <begin position="83"/>
        <end position="147"/>
    </location>
</feature>
<dbReference type="SUPFAM" id="SSF82708">
    <property type="entry name" value="R3H domain"/>
    <property type="match status" value="1"/>
</dbReference>
<dbReference type="Pfam" id="PF01424">
    <property type="entry name" value="R3H"/>
    <property type="match status" value="1"/>
</dbReference>
<sequence>MRLCIYIFESQTRSQVFLTLKHLKINLISSIITITAVLKMDLLGSIMNSMDKPPSLSEKEKQLKKKRKEEIERRQNEEKEKLKRFKDRVEAKLLSHFKDTSNLTLKFEPMDQICRSIVHELAEACGLLSFAFGIDGVDRYIRVYKKEYPPCEDELAARRRGEPWNEEVKKRLIEKRRLDNLDDQEQECSSKKSKKFIPNSNYKDKYVHLIGEDAALKAAMKTKTNKSYGYVPSENKKDVRSIEQTMADIMAKKKQKLNTDPSESSSSGLSET</sequence>
<accession>A0A9N9TA50</accession>
<dbReference type="PIRSF" id="PIRSF037943">
    <property type="entry name" value="Sperm-assoc_antigen_PAG7"/>
    <property type="match status" value="1"/>
</dbReference>
<feature type="compositionally biased region" description="Low complexity" evidence="2">
    <location>
        <begin position="262"/>
        <end position="272"/>
    </location>
</feature>
<dbReference type="InterPro" id="IPR017330">
    <property type="entry name" value="SPAG7"/>
</dbReference>
<organism evidence="4 5">
    <name type="scientific">Diabrotica balteata</name>
    <name type="common">Banded cucumber beetle</name>
    <dbReference type="NCBI Taxonomy" id="107213"/>
    <lineage>
        <taxon>Eukaryota</taxon>
        <taxon>Metazoa</taxon>
        <taxon>Ecdysozoa</taxon>
        <taxon>Arthropoda</taxon>
        <taxon>Hexapoda</taxon>
        <taxon>Insecta</taxon>
        <taxon>Pterygota</taxon>
        <taxon>Neoptera</taxon>
        <taxon>Endopterygota</taxon>
        <taxon>Coleoptera</taxon>
        <taxon>Polyphaga</taxon>
        <taxon>Cucujiformia</taxon>
        <taxon>Chrysomeloidea</taxon>
        <taxon>Chrysomelidae</taxon>
        <taxon>Galerucinae</taxon>
        <taxon>Diabroticina</taxon>
        <taxon>Diabroticites</taxon>
        <taxon>Diabrotica</taxon>
    </lineage>
</organism>
<protein>
    <recommendedName>
        <fullName evidence="3">R3H domain-containing protein</fullName>
    </recommendedName>
</protein>
<dbReference type="PANTHER" id="PTHR13498">
    <property type="entry name" value="SPERM ASSOCIATED ANTIGEN 7"/>
    <property type="match status" value="1"/>
</dbReference>
<evidence type="ECO:0000256" key="2">
    <source>
        <dbReference type="SAM" id="MobiDB-lite"/>
    </source>
</evidence>
<feature type="region of interest" description="Disordered" evidence="2">
    <location>
        <begin position="250"/>
        <end position="272"/>
    </location>
</feature>
<gene>
    <name evidence="4" type="ORF">DIABBA_LOCUS11767</name>
</gene>
<name>A0A9N9TA50_DIABA</name>
<dbReference type="InterPro" id="IPR036867">
    <property type="entry name" value="R3H_dom_sf"/>
</dbReference>
<reference evidence="4" key="1">
    <citation type="submission" date="2022-01" db="EMBL/GenBank/DDBJ databases">
        <authorList>
            <person name="King R."/>
        </authorList>
    </citation>
    <scope>NUCLEOTIDE SEQUENCE</scope>
</reference>
<keyword evidence="1" id="KW-0175">Coiled coil</keyword>
<dbReference type="PROSITE" id="PS51061">
    <property type="entry name" value="R3H"/>
    <property type="match status" value="1"/>
</dbReference>
<proteinExistence type="predicted"/>
<dbReference type="GO" id="GO:0003676">
    <property type="term" value="F:nucleic acid binding"/>
    <property type="evidence" value="ECO:0007669"/>
    <property type="project" value="UniProtKB-UniRule"/>
</dbReference>
<dbReference type="SMART" id="SM00393">
    <property type="entry name" value="R3H"/>
    <property type="match status" value="1"/>
</dbReference>
<dbReference type="Gene3D" id="3.30.1370.50">
    <property type="entry name" value="R3H-like domain"/>
    <property type="match status" value="1"/>
</dbReference>